<comment type="caution">
    <text evidence="1">The sequence shown here is derived from an EMBL/GenBank/DDBJ whole genome shotgun (WGS) entry which is preliminary data.</text>
</comment>
<sequence>MIPFILQRRSYLKFVTPHKTTGNLVVPMGIEKEVSNLIENCPDRGSILTQRITTLLESVDFATMYYRNTMLMAII</sequence>
<evidence type="ECO:0000313" key="2">
    <source>
        <dbReference type="Proteomes" id="UP000198211"/>
    </source>
</evidence>
<gene>
    <name evidence="1" type="ORF">PHMEG_00016522</name>
</gene>
<dbReference type="Proteomes" id="UP000198211">
    <property type="component" value="Unassembled WGS sequence"/>
</dbReference>
<name>A0A225W0Q5_9STRA</name>
<dbReference type="EMBL" id="NBNE01002394">
    <property type="protein sequence ID" value="OWZ10607.1"/>
    <property type="molecule type" value="Genomic_DNA"/>
</dbReference>
<proteinExistence type="predicted"/>
<keyword evidence="2" id="KW-1185">Reference proteome</keyword>
<evidence type="ECO:0000313" key="1">
    <source>
        <dbReference type="EMBL" id="OWZ10607.1"/>
    </source>
</evidence>
<accession>A0A225W0Q5</accession>
<dbReference type="OrthoDB" id="129742at2759"/>
<protein>
    <submittedName>
        <fullName evidence="1">Uncharacterized protein</fullName>
    </submittedName>
</protein>
<reference evidence="2" key="1">
    <citation type="submission" date="2017-03" db="EMBL/GenBank/DDBJ databases">
        <title>Phytopthora megakarya and P. palmivora, two closely related causual agents of cacao black pod achieved similar genome size and gene model numbers by different mechanisms.</title>
        <authorList>
            <person name="Ali S."/>
            <person name="Shao J."/>
            <person name="Larry D.J."/>
            <person name="Kronmiller B."/>
            <person name="Shen D."/>
            <person name="Strem M.D."/>
            <person name="Melnick R.L."/>
            <person name="Guiltinan M.J."/>
            <person name="Tyler B.M."/>
            <person name="Meinhardt L.W."/>
            <person name="Bailey B.A."/>
        </authorList>
    </citation>
    <scope>NUCLEOTIDE SEQUENCE [LARGE SCALE GENOMIC DNA]</scope>
    <source>
        <strain evidence="2">zdho120</strain>
    </source>
</reference>
<organism evidence="1 2">
    <name type="scientific">Phytophthora megakarya</name>
    <dbReference type="NCBI Taxonomy" id="4795"/>
    <lineage>
        <taxon>Eukaryota</taxon>
        <taxon>Sar</taxon>
        <taxon>Stramenopiles</taxon>
        <taxon>Oomycota</taxon>
        <taxon>Peronosporomycetes</taxon>
        <taxon>Peronosporales</taxon>
        <taxon>Peronosporaceae</taxon>
        <taxon>Phytophthora</taxon>
    </lineage>
</organism>
<dbReference type="AlphaFoldDB" id="A0A225W0Q5"/>